<dbReference type="AlphaFoldDB" id="C6BQG9"/>
<keyword evidence="1" id="KW-0614">Plasmid</keyword>
<geneLocation type="plasmid" evidence="1">
    <name>pRp12D01</name>
</geneLocation>
<proteinExistence type="predicted"/>
<evidence type="ECO:0000313" key="1">
    <source>
        <dbReference type="EMBL" id="ACS66016.1"/>
    </source>
</evidence>
<dbReference type="HOGENOM" id="CLU_1936343_0_0_4"/>
<organism evidence="1">
    <name type="scientific">Ralstonia pickettii (strain 12D)</name>
    <dbReference type="NCBI Taxonomy" id="428406"/>
    <lineage>
        <taxon>Bacteria</taxon>
        <taxon>Pseudomonadati</taxon>
        <taxon>Pseudomonadota</taxon>
        <taxon>Betaproteobacteria</taxon>
        <taxon>Burkholderiales</taxon>
        <taxon>Burkholderiaceae</taxon>
        <taxon>Ralstonia</taxon>
    </lineage>
</organism>
<dbReference type="EMBL" id="CP001646">
    <property type="protein sequence ID" value="ACS66016.1"/>
    <property type="molecule type" value="Genomic_DNA"/>
</dbReference>
<sequence length="130" mass="13788">MNRFEQGESWMDGMKSVKSWANVERNARNACITLIVILAAFVGGQFTVASAMSSATVEGSLNAWASSDPAKTLAVANLRQCQRTGPSLTEAGCIEQAAPGALGKSLSDEMHRAQTSALRGTPAPLSWFLK</sequence>
<name>C6BQG9_RALP1</name>
<protein>
    <submittedName>
        <fullName evidence="1">Uncharacterized protein</fullName>
    </submittedName>
</protein>
<reference evidence="1" key="1">
    <citation type="submission" date="2009-06" db="EMBL/GenBank/DDBJ databases">
        <title>Complete sequence plasmid 1 of Ralstonia pickettii 12D.</title>
        <authorList>
            <consortium name="US DOE Joint Genome Institute"/>
            <person name="Lucas S."/>
            <person name="Copeland A."/>
            <person name="Lapidus A."/>
            <person name="Glavina del Rio T."/>
            <person name="Dalin E."/>
            <person name="Tice H."/>
            <person name="Bruce D."/>
            <person name="Goodwin L."/>
            <person name="Pitluck S."/>
            <person name="Sims D."/>
            <person name="Meincke L."/>
            <person name="Brettin T."/>
            <person name="Detter J.C."/>
            <person name="Han C."/>
            <person name="Larimer F."/>
            <person name="Land M."/>
            <person name="Hauser L."/>
            <person name="Kyrpides N."/>
            <person name="Ovchinnikova G."/>
            <person name="Marsh T."/>
            <person name="Richardson P."/>
        </authorList>
    </citation>
    <scope>NUCLEOTIDE SEQUENCE [LARGE SCALE GENOMIC DNA]</scope>
    <source>
        <plasmid evidence="1">12D</plasmid>
        <plasmid evidence="1">pRp12D01</plasmid>
    </source>
</reference>
<gene>
    <name evidence="1" type="ordered locus">Rpic12D_4781</name>
</gene>
<accession>C6BQG9</accession>
<dbReference type="KEGG" id="rpf:Rpic12D_4781"/>